<gene>
    <name evidence="1" type="ORF">HERILL_LOCUS6998</name>
</gene>
<name>A0A7R8UNP7_HERIL</name>
<protein>
    <submittedName>
        <fullName evidence="1">Uncharacterized protein</fullName>
    </submittedName>
</protein>
<evidence type="ECO:0000313" key="2">
    <source>
        <dbReference type="Proteomes" id="UP000594454"/>
    </source>
</evidence>
<evidence type="ECO:0000313" key="1">
    <source>
        <dbReference type="EMBL" id="CAD7084086.1"/>
    </source>
</evidence>
<dbReference type="EMBL" id="LR899011">
    <property type="protein sequence ID" value="CAD7084086.1"/>
    <property type="molecule type" value="Genomic_DNA"/>
</dbReference>
<dbReference type="Proteomes" id="UP000594454">
    <property type="component" value="Chromosome 3"/>
</dbReference>
<reference evidence="1 2" key="1">
    <citation type="submission" date="2020-11" db="EMBL/GenBank/DDBJ databases">
        <authorList>
            <person name="Wallbank WR R."/>
            <person name="Pardo Diaz C."/>
            <person name="Kozak K."/>
            <person name="Martin S."/>
            <person name="Jiggins C."/>
            <person name="Moest M."/>
            <person name="Warren A I."/>
            <person name="Generalovic N T."/>
            <person name="Byers J.R.P. K."/>
            <person name="Montejo-Kovacevich G."/>
            <person name="Yen C E."/>
        </authorList>
    </citation>
    <scope>NUCLEOTIDE SEQUENCE [LARGE SCALE GENOMIC DNA]</scope>
</reference>
<organism evidence="1 2">
    <name type="scientific">Hermetia illucens</name>
    <name type="common">Black soldier fly</name>
    <dbReference type="NCBI Taxonomy" id="343691"/>
    <lineage>
        <taxon>Eukaryota</taxon>
        <taxon>Metazoa</taxon>
        <taxon>Ecdysozoa</taxon>
        <taxon>Arthropoda</taxon>
        <taxon>Hexapoda</taxon>
        <taxon>Insecta</taxon>
        <taxon>Pterygota</taxon>
        <taxon>Neoptera</taxon>
        <taxon>Endopterygota</taxon>
        <taxon>Diptera</taxon>
        <taxon>Brachycera</taxon>
        <taxon>Stratiomyomorpha</taxon>
        <taxon>Stratiomyidae</taxon>
        <taxon>Hermetiinae</taxon>
        <taxon>Hermetia</taxon>
    </lineage>
</organism>
<proteinExistence type="predicted"/>
<keyword evidence="2" id="KW-1185">Reference proteome</keyword>
<dbReference type="InParanoid" id="A0A7R8UNP7"/>
<sequence>MNIARLLFFSNVIEEDKFLGDLNLIFRINIFIVSPKAYTRNNTSIKDECNILKESQNISTSTHLTVLNCCG</sequence>
<dbReference type="AlphaFoldDB" id="A0A7R8UNP7"/>
<accession>A0A7R8UNP7</accession>